<accession>A0AA39S963</accession>
<dbReference type="EMBL" id="JAUESC010000383">
    <property type="protein sequence ID" value="KAK0585180.1"/>
    <property type="molecule type" value="Genomic_DNA"/>
</dbReference>
<protein>
    <recommendedName>
        <fullName evidence="1">FAR1 domain-containing protein</fullName>
    </recommendedName>
</protein>
<keyword evidence="3" id="KW-1185">Reference proteome</keyword>
<sequence length="136" mass="15629">MAYDDIGLTCLNEKLKPRCGLEFDGEQLAYDFYNAYGRSMGFSVRKETYGRNKHTNEFTSKVFMCCKESFRVKGKQDDFTIKPRAETRIGCGAHLNIKLDSEKKKIVNHFVDEHNHPLVMSKCAHMLPLMRAAVDT</sequence>
<reference evidence="2" key="2">
    <citation type="submission" date="2023-06" db="EMBL/GenBank/DDBJ databases">
        <authorList>
            <person name="Swenson N.G."/>
            <person name="Wegrzyn J.L."/>
            <person name="Mcevoy S.L."/>
        </authorList>
    </citation>
    <scope>NUCLEOTIDE SEQUENCE</scope>
    <source>
        <strain evidence="2">NS2018</strain>
        <tissue evidence="2">Leaf</tissue>
    </source>
</reference>
<name>A0AA39S963_ACESA</name>
<dbReference type="PANTHER" id="PTHR46328:SF27">
    <property type="entry name" value="OS12G0287500 PROTEIN"/>
    <property type="match status" value="1"/>
</dbReference>
<organism evidence="2 3">
    <name type="scientific">Acer saccharum</name>
    <name type="common">Sugar maple</name>
    <dbReference type="NCBI Taxonomy" id="4024"/>
    <lineage>
        <taxon>Eukaryota</taxon>
        <taxon>Viridiplantae</taxon>
        <taxon>Streptophyta</taxon>
        <taxon>Embryophyta</taxon>
        <taxon>Tracheophyta</taxon>
        <taxon>Spermatophyta</taxon>
        <taxon>Magnoliopsida</taxon>
        <taxon>eudicotyledons</taxon>
        <taxon>Gunneridae</taxon>
        <taxon>Pentapetalae</taxon>
        <taxon>rosids</taxon>
        <taxon>malvids</taxon>
        <taxon>Sapindales</taxon>
        <taxon>Sapindaceae</taxon>
        <taxon>Hippocastanoideae</taxon>
        <taxon>Acereae</taxon>
        <taxon>Acer</taxon>
    </lineage>
</organism>
<dbReference type="InterPro" id="IPR004330">
    <property type="entry name" value="FAR1_DNA_bnd_dom"/>
</dbReference>
<dbReference type="AlphaFoldDB" id="A0AA39S963"/>
<comment type="caution">
    <text evidence="2">The sequence shown here is derived from an EMBL/GenBank/DDBJ whole genome shotgun (WGS) entry which is preliminary data.</text>
</comment>
<dbReference type="PANTHER" id="PTHR46328">
    <property type="entry name" value="FAR-RED IMPAIRED RESPONSIVE (FAR1) FAMILY PROTEIN-RELATED"/>
    <property type="match status" value="1"/>
</dbReference>
<dbReference type="Pfam" id="PF03101">
    <property type="entry name" value="FAR1"/>
    <property type="match status" value="1"/>
</dbReference>
<gene>
    <name evidence="2" type="ORF">LWI29_024340</name>
</gene>
<reference evidence="2" key="1">
    <citation type="journal article" date="2022" name="Plant J.">
        <title>Strategies of tolerance reflected in two North American maple genomes.</title>
        <authorList>
            <person name="McEvoy S.L."/>
            <person name="Sezen U.U."/>
            <person name="Trouern-Trend A."/>
            <person name="McMahon S.M."/>
            <person name="Schaberg P.G."/>
            <person name="Yang J."/>
            <person name="Wegrzyn J.L."/>
            <person name="Swenson N.G."/>
        </authorList>
    </citation>
    <scope>NUCLEOTIDE SEQUENCE</scope>
    <source>
        <strain evidence="2">NS2018</strain>
    </source>
</reference>
<evidence type="ECO:0000259" key="1">
    <source>
        <dbReference type="Pfam" id="PF03101"/>
    </source>
</evidence>
<dbReference type="Proteomes" id="UP001168877">
    <property type="component" value="Unassembled WGS sequence"/>
</dbReference>
<evidence type="ECO:0000313" key="3">
    <source>
        <dbReference type="Proteomes" id="UP001168877"/>
    </source>
</evidence>
<proteinExistence type="predicted"/>
<evidence type="ECO:0000313" key="2">
    <source>
        <dbReference type="EMBL" id="KAK0585180.1"/>
    </source>
</evidence>
<feature type="domain" description="FAR1" evidence="1">
    <location>
        <begin position="31"/>
        <end position="119"/>
    </location>
</feature>